<dbReference type="EMBL" id="JBHSLU010000063">
    <property type="protein sequence ID" value="MFC5507357.1"/>
    <property type="molecule type" value="Genomic_DNA"/>
</dbReference>
<dbReference type="InterPro" id="IPR050739">
    <property type="entry name" value="MFP"/>
</dbReference>
<evidence type="ECO:0000256" key="2">
    <source>
        <dbReference type="ARBA" id="ARBA00022692"/>
    </source>
</evidence>
<evidence type="ECO:0000256" key="4">
    <source>
        <dbReference type="ARBA" id="ARBA00023136"/>
    </source>
</evidence>
<sequence>MADSTTASMFRSEALDARGRIEALPTTMHVTDSWTRAVIGGVALAVLAALVASTQVIIPIQIPASGVVVDRSGYLLTAVPASAGGFVEALKVRAGDHVVKGQELGRLTLPEQSETITRLRGALEGLKRDDLAMAALAEQDRRSEQAVRDRNAANLDARIASHEQRIGWLQQRQNAEAELLRKGISTETRIIAARIALQEAIAERDQMRFERSSLQSAALEAEARRERERLGRALKIEQAAIDLAAAEANQAVRQVLRAPVDGVVAEVPARVGESVSSGEAIVVVMAQGGSRAEDLEAVLFVPLGAGKRVSQGDRVLIAPASLPQGEHDRLLGRVGTVSSTVTTRDSLRSTLGSEQLAELAAREGPVFRLVVELEKRDGDPSRLAWTSGGGPNLSLTRGTPVSAQITTEHTSLLSLALPALRRLFEPSRSVWTDRG</sequence>
<dbReference type="PANTHER" id="PTHR30386">
    <property type="entry name" value="MEMBRANE FUSION SUBUNIT OF EMRAB-TOLC MULTIDRUG EFFLUX PUMP"/>
    <property type="match status" value="1"/>
</dbReference>
<comment type="subcellular location">
    <subcellularLocation>
        <location evidence="1">Membrane</location>
        <topology evidence="1">Single-pass membrane protein</topology>
    </subcellularLocation>
</comment>
<keyword evidence="2 5" id="KW-0812">Transmembrane</keyword>
<dbReference type="Gene3D" id="2.40.50.100">
    <property type="match status" value="1"/>
</dbReference>
<keyword evidence="4 5" id="KW-0472">Membrane</keyword>
<gene>
    <name evidence="7" type="ORF">ACFPN9_19120</name>
</gene>
<proteinExistence type="predicted"/>
<accession>A0ABW0P5J6</accession>
<evidence type="ECO:0000313" key="7">
    <source>
        <dbReference type="EMBL" id="MFC5507357.1"/>
    </source>
</evidence>
<feature type="transmembrane region" description="Helical" evidence="5">
    <location>
        <begin position="37"/>
        <end position="58"/>
    </location>
</feature>
<dbReference type="RefSeq" id="WP_082735206.1">
    <property type="nucleotide sequence ID" value="NZ_JBHSLU010000063.1"/>
</dbReference>
<keyword evidence="8" id="KW-1185">Reference proteome</keyword>
<evidence type="ECO:0000256" key="1">
    <source>
        <dbReference type="ARBA" id="ARBA00004167"/>
    </source>
</evidence>
<evidence type="ECO:0000256" key="5">
    <source>
        <dbReference type="SAM" id="Phobius"/>
    </source>
</evidence>
<name>A0ABW0P5J6_9HYPH</name>
<evidence type="ECO:0000256" key="3">
    <source>
        <dbReference type="ARBA" id="ARBA00022989"/>
    </source>
</evidence>
<dbReference type="InterPro" id="IPR058790">
    <property type="entry name" value="BSH_CusB"/>
</dbReference>
<organism evidence="7 8">
    <name type="scientific">Bosea massiliensis</name>
    <dbReference type="NCBI Taxonomy" id="151419"/>
    <lineage>
        <taxon>Bacteria</taxon>
        <taxon>Pseudomonadati</taxon>
        <taxon>Pseudomonadota</taxon>
        <taxon>Alphaproteobacteria</taxon>
        <taxon>Hyphomicrobiales</taxon>
        <taxon>Boseaceae</taxon>
        <taxon>Bosea</taxon>
    </lineage>
</organism>
<reference evidence="8" key="1">
    <citation type="journal article" date="2019" name="Int. J. Syst. Evol. Microbiol.">
        <title>The Global Catalogue of Microorganisms (GCM) 10K type strain sequencing project: providing services to taxonomists for standard genome sequencing and annotation.</title>
        <authorList>
            <consortium name="The Broad Institute Genomics Platform"/>
            <consortium name="The Broad Institute Genome Sequencing Center for Infectious Disease"/>
            <person name="Wu L."/>
            <person name="Ma J."/>
        </authorList>
    </citation>
    <scope>NUCLEOTIDE SEQUENCE [LARGE SCALE GENOMIC DNA]</scope>
    <source>
        <strain evidence="8">CCUG 43117</strain>
    </source>
</reference>
<dbReference type="PANTHER" id="PTHR30386:SF26">
    <property type="entry name" value="TRANSPORT PROTEIN COMB"/>
    <property type="match status" value="1"/>
</dbReference>
<protein>
    <submittedName>
        <fullName evidence="7">HlyD family efflux transporter periplasmic adaptor subunit</fullName>
    </submittedName>
</protein>
<feature type="domain" description="CusB-like barrel-sandwich hybrid" evidence="6">
    <location>
        <begin position="78"/>
        <end position="282"/>
    </location>
</feature>
<dbReference type="Proteomes" id="UP001596060">
    <property type="component" value="Unassembled WGS sequence"/>
</dbReference>
<dbReference type="Pfam" id="PF25919">
    <property type="entry name" value="BSH_CusB"/>
    <property type="match status" value="1"/>
</dbReference>
<evidence type="ECO:0000313" key="8">
    <source>
        <dbReference type="Proteomes" id="UP001596060"/>
    </source>
</evidence>
<evidence type="ECO:0000259" key="6">
    <source>
        <dbReference type="Pfam" id="PF25919"/>
    </source>
</evidence>
<comment type="caution">
    <text evidence="7">The sequence shown here is derived from an EMBL/GenBank/DDBJ whole genome shotgun (WGS) entry which is preliminary data.</text>
</comment>
<keyword evidence="3 5" id="KW-1133">Transmembrane helix</keyword>